<evidence type="ECO:0000313" key="1">
    <source>
        <dbReference type="EMBL" id="RMV73295.1"/>
    </source>
</evidence>
<reference evidence="1 2" key="1">
    <citation type="submission" date="2018-08" db="EMBL/GenBank/DDBJ databases">
        <title>Recombination of ecologically and evolutionarily significant loci maintains genetic cohesion in the Pseudomonas syringae species complex.</title>
        <authorList>
            <person name="Dillon M."/>
            <person name="Thakur S."/>
            <person name="Almeida R.N.D."/>
            <person name="Weir B.S."/>
            <person name="Guttman D.S."/>
        </authorList>
    </citation>
    <scope>NUCLEOTIDE SEQUENCE [LARGE SCALE GENOMIC DNA]</scope>
    <source>
        <strain evidence="1 2">ICMP 7496</strain>
    </source>
</reference>
<dbReference type="Proteomes" id="UP000269872">
    <property type="component" value="Unassembled WGS sequence"/>
</dbReference>
<evidence type="ECO:0000313" key="2">
    <source>
        <dbReference type="Proteomes" id="UP000269872"/>
    </source>
</evidence>
<proteinExistence type="predicted"/>
<dbReference type="AlphaFoldDB" id="A0A3M6EYC8"/>
<protein>
    <submittedName>
        <fullName evidence="1">Uncharacterized protein</fullName>
    </submittedName>
</protein>
<name>A0A3M6EYC8_9PSED</name>
<sequence>MVFAVQVGALEPFTTQTWLSHESDRPVLVRPTIPFAAQAVPAVATPLSCRYSPTVARRSEVTVPARMSPVV</sequence>
<gene>
    <name evidence="1" type="ORF">ALP05_102269</name>
</gene>
<accession>A0A3M6EYC8</accession>
<dbReference type="EMBL" id="RBUY01000139">
    <property type="protein sequence ID" value="RMV73295.1"/>
    <property type="molecule type" value="Genomic_DNA"/>
</dbReference>
<organism evidence="1 2">
    <name type="scientific">Pseudomonas caricapapayae</name>
    <dbReference type="NCBI Taxonomy" id="46678"/>
    <lineage>
        <taxon>Bacteria</taxon>
        <taxon>Pseudomonadati</taxon>
        <taxon>Pseudomonadota</taxon>
        <taxon>Gammaproteobacteria</taxon>
        <taxon>Pseudomonadales</taxon>
        <taxon>Pseudomonadaceae</taxon>
        <taxon>Pseudomonas</taxon>
    </lineage>
</organism>
<comment type="caution">
    <text evidence="1">The sequence shown here is derived from an EMBL/GenBank/DDBJ whole genome shotgun (WGS) entry which is preliminary data.</text>
</comment>